<evidence type="ECO:0000256" key="1">
    <source>
        <dbReference type="ARBA" id="ARBA00012528"/>
    </source>
</evidence>
<feature type="domain" description="GGDEF" evidence="3">
    <location>
        <begin position="1"/>
        <end position="89"/>
    </location>
</feature>
<dbReference type="OrthoDB" id="9812260at2"/>
<dbReference type="InterPro" id="IPR050469">
    <property type="entry name" value="Diguanylate_Cyclase"/>
</dbReference>
<gene>
    <name evidence="4" type="ORF">C5F48_14335</name>
</gene>
<organism evidence="4 5">
    <name type="scientific">Cereibacter changlensis JA139</name>
    <dbReference type="NCBI Taxonomy" id="1188249"/>
    <lineage>
        <taxon>Bacteria</taxon>
        <taxon>Pseudomonadati</taxon>
        <taxon>Pseudomonadota</taxon>
        <taxon>Alphaproteobacteria</taxon>
        <taxon>Rhodobacterales</taxon>
        <taxon>Paracoccaceae</taxon>
        <taxon>Cereibacter</taxon>
    </lineage>
</organism>
<evidence type="ECO:0000256" key="2">
    <source>
        <dbReference type="ARBA" id="ARBA00034247"/>
    </source>
</evidence>
<comment type="catalytic activity">
    <reaction evidence="2">
        <text>2 GTP = 3',3'-c-di-GMP + 2 diphosphate</text>
        <dbReference type="Rhea" id="RHEA:24898"/>
        <dbReference type="ChEBI" id="CHEBI:33019"/>
        <dbReference type="ChEBI" id="CHEBI:37565"/>
        <dbReference type="ChEBI" id="CHEBI:58805"/>
        <dbReference type="EC" id="2.7.7.65"/>
    </reaction>
</comment>
<reference evidence="4 5" key="1">
    <citation type="submission" date="2018-03" db="EMBL/GenBank/DDBJ databases">
        <title>Cereibacter changlensis.</title>
        <authorList>
            <person name="Meyer T.E."/>
            <person name="Miller S."/>
            <person name="Lodha T."/>
            <person name="Gandham S."/>
            <person name="Chintalapati S."/>
            <person name="Chintalapati V.R."/>
        </authorList>
    </citation>
    <scope>NUCLEOTIDE SEQUENCE [LARGE SCALE GENOMIC DNA]</scope>
    <source>
        <strain evidence="4 5">JA139</strain>
    </source>
</reference>
<comment type="caution">
    <text evidence="4">The sequence shown here is derived from an EMBL/GenBank/DDBJ whole genome shotgun (WGS) entry which is preliminary data.</text>
</comment>
<evidence type="ECO:0000313" key="5">
    <source>
        <dbReference type="Proteomes" id="UP000241010"/>
    </source>
</evidence>
<dbReference type="GO" id="GO:0052621">
    <property type="term" value="F:diguanylate cyclase activity"/>
    <property type="evidence" value="ECO:0007669"/>
    <property type="project" value="UniProtKB-EC"/>
</dbReference>
<dbReference type="PANTHER" id="PTHR45138:SF9">
    <property type="entry name" value="DIGUANYLATE CYCLASE DGCM-RELATED"/>
    <property type="match status" value="1"/>
</dbReference>
<keyword evidence="5" id="KW-1185">Reference proteome</keyword>
<dbReference type="SUPFAM" id="SSF55073">
    <property type="entry name" value="Nucleotide cyclase"/>
    <property type="match status" value="1"/>
</dbReference>
<accession>A0A2T4JT17</accession>
<dbReference type="InterPro" id="IPR000160">
    <property type="entry name" value="GGDEF_dom"/>
</dbReference>
<evidence type="ECO:0000259" key="3">
    <source>
        <dbReference type="PROSITE" id="PS50887"/>
    </source>
</evidence>
<dbReference type="AlphaFoldDB" id="A0A2T4JT17"/>
<name>A0A2T4JT17_9RHOB</name>
<dbReference type="InterPro" id="IPR043128">
    <property type="entry name" value="Rev_trsase/Diguanyl_cyclase"/>
</dbReference>
<dbReference type="Proteomes" id="UP000241010">
    <property type="component" value="Unassembled WGS sequence"/>
</dbReference>
<dbReference type="Gene3D" id="3.30.70.270">
    <property type="match status" value="1"/>
</dbReference>
<dbReference type="PROSITE" id="PS50887">
    <property type="entry name" value="GGDEF"/>
    <property type="match status" value="1"/>
</dbReference>
<dbReference type="Pfam" id="PF00990">
    <property type="entry name" value="GGDEF"/>
    <property type="match status" value="1"/>
</dbReference>
<dbReference type="InterPro" id="IPR029787">
    <property type="entry name" value="Nucleotide_cyclase"/>
</dbReference>
<evidence type="ECO:0000313" key="4">
    <source>
        <dbReference type="EMBL" id="PTE21034.1"/>
    </source>
</evidence>
<dbReference type="PANTHER" id="PTHR45138">
    <property type="entry name" value="REGULATORY COMPONENTS OF SENSORY TRANSDUCTION SYSTEM"/>
    <property type="match status" value="1"/>
</dbReference>
<sequence>MDMLGRIGGEEFLLFMPNCSLATAKLRLAALQEVTGRTALEGGDHQSLSFTFSAGVVALRPGEDIHDEIRRADRLLYRAKSDGRACVRG</sequence>
<protein>
    <recommendedName>
        <fullName evidence="1">diguanylate cyclase</fullName>
        <ecNumber evidence="1">2.7.7.65</ecNumber>
    </recommendedName>
</protein>
<dbReference type="EC" id="2.7.7.65" evidence="1"/>
<dbReference type="NCBIfam" id="TIGR00254">
    <property type="entry name" value="GGDEF"/>
    <property type="match status" value="1"/>
</dbReference>
<proteinExistence type="predicted"/>
<dbReference type="EMBL" id="PZKG01000069">
    <property type="protein sequence ID" value="PTE21034.1"/>
    <property type="molecule type" value="Genomic_DNA"/>
</dbReference>